<comment type="caution">
    <text evidence="2">The sequence shown here is derived from an EMBL/GenBank/DDBJ whole genome shotgun (WGS) entry which is preliminary data.</text>
</comment>
<feature type="region of interest" description="Disordered" evidence="1">
    <location>
        <begin position="237"/>
        <end position="311"/>
    </location>
</feature>
<protein>
    <submittedName>
        <fullName evidence="2">Uncharacterized protein</fullName>
    </submittedName>
</protein>
<keyword evidence="3" id="KW-1185">Reference proteome</keyword>
<evidence type="ECO:0000313" key="2">
    <source>
        <dbReference type="EMBL" id="MBV0926227.1"/>
    </source>
</evidence>
<dbReference type="OrthoDB" id="305419at2157"/>
<organism evidence="2 3">
    <name type="scientific">Haloarcula limicola</name>
    <dbReference type="NCBI Taxonomy" id="1429915"/>
    <lineage>
        <taxon>Archaea</taxon>
        <taxon>Methanobacteriati</taxon>
        <taxon>Methanobacteriota</taxon>
        <taxon>Stenosarchaea group</taxon>
        <taxon>Halobacteria</taxon>
        <taxon>Halobacteriales</taxon>
        <taxon>Haloarculaceae</taxon>
        <taxon>Haloarcula</taxon>
    </lineage>
</organism>
<dbReference type="Proteomes" id="UP000766550">
    <property type="component" value="Unassembled WGS sequence"/>
</dbReference>
<feature type="compositionally biased region" description="Basic and acidic residues" evidence="1">
    <location>
        <begin position="290"/>
        <end position="311"/>
    </location>
</feature>
<feature type="compositionally biased region" description="Polar residues" evidence="1">
    <location>
        <begin position="253"/>
        <end position="266"/>
    </location>
</feature>
<dbReference type="RefSeq" id="WP_162319348.1">
    <property type="nucleotide sequence ID" value="NZ_JAHQXF010000004.1"/>
</dbReference>
<evidence type="ECO:0000256" key="1">
    <source>
        <dbReference type="SAM" id="MobiDB-lite"/>
    </source>
</evidence>
<sequence>MGDITSLSAGDEWPNHYRGFSLQISPNGSIWWQLYSGTDRLELSSPPTELVETLLELKHLGGRIHITEDGHVLTRVEEDESDDYIDIYVGDIELDGELVPQDNPEFGIPLRPDELSSGDLWPSVYDGSRYSFAGERVWWQNGSTNRRHMVDGKFPQDILETLRRYKSSGGSFRITPWGDVITLVPSHPAPGEVQAQFGDLPRVVQNIIKLRKERGVEMLPIYIGNVGDATIEVTEPRSLTDELSTEERDALSSWASGLGRTSTTSPAAHETESQQQPSEEDIPSTDEADDVPRFDDDPVDWMRDNIEKKEE</sequence>
<reference evidence="2 3" key="1">
    <citation type="submission" date="2021-06" db="EMBL/GenBank/DDBJ databases">
        <title>New haloarchaea isolates fom saline soil.</title>
        <authorList>
            <person name="Duran-Viseras A."/>
            <person name="Sanchez-Porro C.S."/>
            <person name="Ventosa A."/>
        </authorList>
    </citation>
    <scope>NUCLEOTIDE SEQUENCE [LARGE SCALE GENOMIC DNA]</scope>
    <source>
        <strain evidence="2 3">JCM 183640</strain>
    </source>
</reference>
<dbReference type="EMBL" id="JAHQXF010000004">
    <property type="protein sequence ID" value="MBV0926227.1"/>
    <property type="molecule type" value="Genomic_DNA"/>
</dbReference>
<accession>A0A8J7Y8V6</accession>
<name>A0A8J7Y8V6_9EURY</name>
<proteinExistence type="predicted"/>
<feature type="compositionally biased region" description="Basic and acidic residues" evidence="1">
    <location>
        <begin position="237"/>
        <end position="250"/>
    </location>
</feature>
<dbReference type="AlphaFoldDB" id="A0A8J7Y8V6"/>
<feature type="compositionally biased region" description="Acidic residues" evidence="1">
    <location>
        <begin position="278"/>
        <end position="289"/>
    </location>
</feature>
<gene>
    <name evidence="2" type="ORF">KTS45_18630</name>
</gene>
<evidence type="ECO:0000313" key="3">
    <source>
        <dbReference type="Proteomes" id="UP000766550"/>
    </source>
</evidence>